<organism evidence="1 2">
    <name type="scientific">Colletotrichum navitas</name>
    <dbReference type="NCBI Taxonomy" id="681940"/>
    <lineage>
        <taxon>Eukaryota</taxon>
        <taxon>Fungi</taxon>
        <taxon>Dikarya</taxon>
        <taxon>Ascomycota</taxon>
        <taxon>Pezizomycotina</taxon>
        <taxon>Sordariomycetes</taxon>
        <taxon>Hypocreomycetidae</taxon>
        <taxon>Glomerellales</taxon>
        <taxon>Glomerellaceae</taxon>
        <taxon>Colletotrichum</taxon>
        <taxon>Colletotrichum graminicola species complex</taxon>
    </lineage>
</organism>
<dbReference type="Proteomes" id="UP001230504">
    <property type="component" value="Unassembled WGS sequence"/>
</dbReference>
<sequence>MMRVKGKIQLSRYIEYDKAMHSGSENTARVTKMSCTSFRDLTNIKSMAVCGGYLKIVITYDDFMAAYELKWFFFSRVFIGGVSQDCVAKNLRPEALRLRSIISVQKLGKGARVRDPTSLASELARRNALEATIGNYGSAFVITVCLKETTLMACGLR</sequence>
<proteinExistence type="predicted"/>
<dbReference type="GeneID" id="85449105"/>
<accession>A0AAD8PN93</accession>
<gene>
    <name evidence="1" type="ORF">LY79DRAFT_697916</name>
</gene>
<evidence type="ECO:0000313" key="2">
    <source>
        <dbReference type="Proteomes" id="UP001230504"/>
    </source>
</evidence>
<dbReference type="RefSeq" id="XP_060408894.1">
    <property type="nucleotide sequence ID" value="XM_060564865.1"/>
</dbReference>
<comment type="caution">
    <text evidence="1">The sequence shown here is derived from an EMBL/GenBank/DDBJ whole genome shotgun (WGS) entry which is preliminary data.</text>
</comment>
<dbReference type="AlphaFoldDB" id="A0AAD8PN93"/>
<reference evidence="1" key="1">
    <citation type="submission" date="2021-06" db="EMBL/GenBank/DDBJ databases">
        <title>Comparative genomics, transcriptomics and evolutionary studies reveal genomic signatures of adaptation to plant cell wall in hemibiotrophic fungi.</title>
        <authorList>
            <consortium name="DOE Joint Genome Institute"/>
            <person name="Baroncelli R."/>
            <person name="Diaz J.F."/>
            <person name="Benocci T."/>
            <person name="Peng M."/>
            <person name="Battaglia E."/>
            <person name="Haridas S."/>
            <person name="Andreopoulos W."/>
            <person name="Labutti K."/>
            <person name="Pangilinan J."/>
            <person name="Floch G.L."/>
            <person name="Makela M.R."/>
            <person name="Henrissat B."/>
            <person name="Grigoriev I.V."/>
            <person name="Crouch J.A."/>
            <person name="De Vries R.P."/>
            <person name="Sukno S.A."/>
            <person name="Thon M.R."/>
        </authorList>
    </citation>
    <scope>NUCLEOTIDE SEQUENCE</scope>
    <source>
        <strain evidence="1">CBS 125086</strain>
    </source>
</reference>
<protein>
    <submittedName>
        <fullName evidence="1">Uncharacterized protein</fullName>
    </submittedName>
</protein>
<dbReference type="EMBL" id="JAHLJV010000096">
    <property type="protein sequence ID" value="KAK1573247.1"/>
    <property type="molecule type" value="Genomic_DNA"/>
</dbReference>
<keyword evidence="2" id="KW-1185">Reference proteome</keyword>
<evidence type="ECO:0000313" key="1">
    <source>
        <dbReference type="EMBL" id="KAK1573247.1"/>
    </source>
</evidence>
<name>A0AAD8PN93_9PEZI</name>